<dbReference type="Gene3D" id="2.40.100.20">
    <property type="match status" value="1"/>
</dbReference>
<dbReference type="EMBL" id="BARV01031106">
    <property type="protein sequence ID" value="GAI34132.1"/>
    <property type="molecule type" value="Genomic_DNA"/>
</dbReference>
<evidence type="ECO:0000313" key="2">
    <source>
        <dbReference type="EMBL" id="GAI34132.1"/>
    </source>
</evidence>
<feature type="domain" description="Cyclophilin TM1367-like" evidence="1">
    <location>
        <begin position="3"/>
        <end position="121"/>
    </location>
</feature>
<name>X1MR59_9ZZZZ</name>
<dbReference type="InterPro" id="IPR025658">
    <property type="entry name" value="Cyclophilin_TM1367"/>
</dbReference>
<gene>
    <name evidence="2" type="ORF">S06H3_49279</name>
</gene>
<evidence type="ECO:0000259" key="1">
    <source>
        <dbReference type="Pfam" id="PF04126"/>
    </source>
</evidence>
<organism evidence="2">
    <name type="scientific">marine sediment metagenome</name>
    <dbReference type="NCBI Taxonomy" id="412755"/>
    <lineage>
        <taxon>unclassified sequences</taxon>
        <taxon>metagenomes</taxon>
        <taxon>ecological metagenomes</taxon>
    </lineage>
</organism>
<protein>
    <recommendedName>
        <fullName evidence="1">Cyclophilin TM1367-like domain-containing protein</fullName>
    </recommendedName>
</protein>
<dbReference type="Pfam" id="PF04126">
    <property type="entry name" value="Cyclophil_like"/>
    <property type="match status" value="1"/>
</dbReference>
<sequence>MGKKIRIRAGALEAEAELNDTRTAQAIWEALPIKCRVNLWGDEIYFSIPLNLKLEAGQEVVSIGDLGYWPDGNAFCIFFGPTPVSQGDEIRPASPVTVFGKVIGDATVFKKVAKGTEITIRSRG</sequence>
<dbReference type="InterPro" id="IPR029000">
    <property type="entry name" value="Cyclophilin-like_dom_sf"/>
</dbReference>
<accession>X1MR59</accession>
<comment type="caution">
    <text evidence="2">The sequence shown here is derived from an EMBL/GenBank/DDBJ whole genome shotgun (WGS) entry which is preliminary data.</text>
</comment>
<proteinExistence type="predicted"/>
<reference evidence="2" key="1">
    <citation type="journal article" date="2014" name="Front. Microbiol.">
        <title>High frequency of phylogenetically diverse reductive dehalogenase-homologous genes in deep subseafloor sedimentary metagenomes.</title>
        <authorList>
            <person name="Kawai M."/>
            <person name="Futagami T."/>
            <person name="Toyoda A."/>
            <person name="Takaki Y."/>
            <person name="Nishi S."/>
            <person name="Hori S."/>
            <person name="Arai W."/>
            <person name="Tsubouchi T."/>
            <person name="Morono Y."/>
            <person name="Uchiyama I."/>
            <person name="Ito T."/>
            <person name="Fujiyama A."/>
            <person name="Inagaki F."/>
            <person name="Takami H."/>
        </authorList>
    </citation>
    <scope>NUCLEOTIDE SEQUENCE</scope>
    <source>
        <strain evidence="2">Expedition CK06-06</strain>
    </source>
</reference>
<dbReference type="SUPFAM" id="SSF50891">
    <property type="entry name" value="Cyclophilin-like"/>
    <property type="match status" value="1"/>
</dbReference>
<dbReference type="AlphaFoldDB" id="X1MR59"/>